<protein>
    <submittedName>
        <fullName evidence="2">Uncharacterized protein</fullName>
    </submittedName>
</protein>
<accession>A0A1T1ANY7</accession>
<comment type="caution">
    <text evidence="2">The sequence shown here is derived from an EMBL/GenBank/DDBJ whole genome shotgun (WGS) entry which is preliminary data.</text>
</comment>
<proteinExistence type="predicted"/>
<reference evidence="2 3" key="1">
    <citation type="submission" date="2017-01" db="EMBL/GenBank/DDBJ databases">
        <title>Genome sequencing of Rhodoferax fermentans JCM 7819.</title>
        <authorList>
            <person name="Kim Y.J."/>
            <person name="Farh M.E.-A."/>
            <person name="Yang D.-C."/>
        </authorList>
    </citation>
    <scope>NUCLEOTIDE SEQUENCE [LARGE SCALE GENOMIC DNA]</scope>
    <source>
        <strain evidence="2 3">JCM 7819</strain>
    </source>
</reference>
<name>A0A1T1ANY7_RHOFE</name>
<keyword evidence="1" id="KW-1133">Transmembrane helix</keyword>
<keyword evidence="3" id="KW-1185">Reference proteome</keyword>
<dbReference type="EMBL" id="MTJN01000002">
    <property type="protein sequence ID" value="OOV05757.1"/>
    <property type="molecule type" value="Genomic_DNA"/>
</dbReference>
<evidence type="ECO:0000313" key="2">
    <source>
        <dbReference type="EMBL" id="OOV05757.1"/>
    </source>
</evidence>
<organism evidence="2 3">
    <name type="scientific">Rhodoferax fermentans</name>
    <dbReference type="NCBI Taxonomy" id="28066"/>
    <lineage>
        <taxon>Bacteria</taxon>
        <taxon>Pseudomonadati</taxon>
        <taxon>Pseudomonadota</taxon>
        <taxon>Betaproteobacteria</taxon>
        <taxon>Burkholderiales</taxon>
        <taxon>Comamonadaceae</taxon>
        <taxon>Rhodoferax</taxon>
    </lineage>
</organism>
<keyword evidence="1" id="KW-0812">Transmembrane</keyword>
<dbReference type="STRING" id="28066.RF819_02695"/>
<dbReference type="Proteomes" id="UP000190750">
    <property type="component" value="Unassembled WGS sequence"/>
</dbReference>
<keyword evidence="1" id="KW-0472">Membrane</keyword>
<dbReference type="AlphaFoldDB" id="A0A1T1ANY7"/>
<gene>
    <name evidence="2" type="ORF">RF819_02695</name>
</gene>
<feature type="transmembrane region" description="Helical" evidence="1">
    <location>
        <begin position="92"/>
        <end position="109"/>
    </location>
</feature>
<evidence type="ECO:0000313" key="3">
    <source>
        <dbReference type="Proteomes" id="UP000190750"/>
    </source>
</evidence>
<sequence length="122" mass="14328">MNPNPTTTNCFMYAFDCVHELGGYLCIGMSARDKDGHPWPWQHLGNYDNLRHEFKSFVPPGDLPRHWNSFFGFEGSVVVGDSEFRRPMPVGLMYRGVFALFIALTVWYIKRRWDHFRKVRAI</sequence>
<dbReference type="RefSeq" id="WP_078363540.1">
    <property type="nucleotide sequence ID" value="NZ_MTJN01000002.1"/>
</dbReference>
<evidence type="ECO:0000256" key="1">
    <source>
        <dbReference type="SAM" id="Phobius"/>
    </source>
</evidence>